<evidence type="ECO:0000259" key="2">
    <source>
        <dbReference type="Pfam" id="PF01979"/>
    </source>
</evidence>
<dbReference type="SUPFAM" id="SSF51338">
    <property type="entry name" value="Composite domain of metallo-dependent hydrolases"/>
    <property type="match status" value="1"/>
</dbReference>
<keyword evidence="4" id="KW-1185">Reference proteome</keyword>
<feature type="signal peptide" evidence="1">
    <location>
        <begin position="1"/>
        <end position="18"/>
    </location>
</feature>
<keyword evidence="3" id="KW-0378">Hydrolase</keyword>
<feature type="chain" id="PRO_5018571781" evidence="1">
    <location>
        <begin position="19"/>
        <end position="452"/>
    </location>
</feature>
<gene>
    <name evidence="3" type="ORF">EDE15_5075</name>
</gene>
<dbReference type="Proteomes" id="UP000269669">
    <property type="component" value="Unassembled WGS sequence"/>
</dbReference>
<dbReference type="Gene3D" id="3.20.20.140">
    <property type="entry name" value="Metal-dependent hydrolases"/>
    <property type="match status" value="1"/>
</dbReference>
<dbReference type="AlphaFoldDB" id="A0A3R9PDR7"/>
<evidence type="ECO:0000313" key="3">
    <source>
        <dbReference type="EMBL" id="RSL19408.1"/>
    </source>
</evidence>
<evidence type="ECO:0000256" key="1">
    <source>
        <dbReference type="SAM" id="SignalP"/>
    </source>
</evidence>
<dbReference type="InterPro" id="IPR032466">
    <property type="entry name" value="Metal_Hydrolase"/>
</dbReference>
<name>A0A3R9PDR7_9BACT</name>
<feature type="domain" description="Amidohydrolase-related" evidence="2">
    <location>
        <begin position="77"/>
        <end position="444"/>
    </location>
</feature>
<evidence type="ECO:0000313" key="4">
    <source>
        <dbReference type="Proteomes" id="UP000269669"/>
    </source>
</evidence>
<dbReference type="PANTHER" id="PTHR43135:SF3">
    <property type="entry name" value="ALPHA-D-RIBOSE 1-METHYLPHOSPHONATE 5-TRIPHOSPHATE DIPHOSPHATASE"/>
    <property type="match status" value="1"/>
</dbReference>
<dbReference type="GO" id="GO:0016810">
    <property type="term" value="F:hydrolase activity, acting on carbon-nitrogen (but not peptide) bonds"/>
    <property type="evidence" value="ECO:0007669"/>
    <property type="project" value="InterPro"/>
</dbReference>
<dbReference type="PANTHER" id="PTHR43135">
    <property type="entry name" value="ALPHA-D-RIBOSE 1-METHYLPHOSPHONATE 5-TRIPHOSPHATE DIPHOSPHATASE"/>
    <property type="match status" value="1"/>
</dbReference>
<sequence>MRTIVRALSSLTVTAALAASAQQQPIVLHNATIVDGTGSNARQHIDVTIQKGIIQSVKPASLKPPKAQNVVNCTGKTIIPGLISAHSHLGILINNADPSPSAYTTENVTAALNQFERYGVTTIVSLGLNRDLVYDLREQQRQGKLGGATILTAGRGLGVPNGQPGLNVAPDQIYRPASPDEARHQVDELASHHADLVKLWLDNAHGKLPPMDPAIYKAIIDESHKHHLRVAAHVYALADARQLVNDNVDILAHSVRDQLVDQAFTKSLLQHNTWYIPTLTLDEAFYLYATDPDVIQSAFFQDAAGPQLLSKLQAPDYASKTLGTPQTAQSQKDHAIAFQNLKTIYDAGVTVAFGTDSGAVPGRIPGFSEHRELEDMVTAGLTPLQAITVATGQNGRLLQSLNPKLNVGLIEPGYSADLIILTADPLMDVRNTRHIDAVYHQGRLIPNPPPQN</sequence>
<dbReference type="Pfam" id="PF01979">
    <property type="entry name" value="Amidohydro_1"/>
    <property type="match status" value="1"/>
</dbReference>
<dbReference type="InterPro" id="IPR011059">
    <property type="entry name" value="Metal-dep_hydrolase_composite"/>
</dbReference>
<dbReference type="RefSeq" id="WP_125487633.1">
    <property type="nucleotide sequence ID" value="NZ_RSDW01000001.1"/>
</dbReference>
<reference evidence="3 4" key="1">
    <citation type="submission" date="2018-12" db="EMBL/GenBank/DDBJ databases">
        <title>Sequencing of bacterial isolates from soil warming experiment in Harvard Forest, Massachusetts, USA.</title>
        <authorList>
            <person name="Deangelis K."/>
        </authorList>
    </citation>
    <scope>NUCLEOTIDE SEQUENCE [LARGE SCALE GENOMIC DNA]</scope>
    <source>
        <strain evidence="3 4">EB153</strain>
    </source>
</reference>
<dbReference type="SUPFAM" id="SSF51556">
    <property type="entry name" value="Metallo-dependent hydrolases"/>
    <property type="match status" value="1"/>
</dbReference>
<dbReference type="Gene3D" id="2.30.40.10">
    <property type="entry name" value="Urease, subunit C, domain 1"/>
    <property type="match status" value="1"/>
</dbReference>
<proteinExistence type="predicted"/>
<dbReference type="InterPro" id="IPR051781">
    <property type="entry name" value="Metallo-dep_Hydrolase"/>
</dbReference>
<dbReference type="OrthoDB" id="9797498at2"/>
<organism evidence="3 4">
    <name type="scientific">Edaphobacter aggregans</name>
    <dbReference type="NCBI Taxonomy" id="570835"/>
    <lineage>
        <taxon>Bacteria</taxon>
        <taxon>Pseudomonadati</taxon>
        <taxon>Acidobacteriota</taxon>
        <taxon>Terriglobia</taxon>
        <taxon>Terriglobales</taxon>
        <taxon>Acidobacteriaceae</taxon>
        <taxon>Edaphobacter</taxon>
    </lineage>
</organism>
<accession>A0A3R9PDR7</accession>
<dbReference type="InterPro" id="IPR006680">
    <property type="entry name" value="Amidohydro-rel"/>
</dbReference>
<keyword evidence="1" id="KW-0732">Signal</keyword>
<dbReference type="EMBL" id="RSDW01000001">
    <property type="protein sequence ID" value="RSL19408.1"/>
    <property type="molecule type" value="Genomic_DNA"/>
</dbReference>
<protein>
    <submittedName>
        <fullName evidence="3">Imidazolonepropionase-like amidohydrolase</fullName>
    </submittedName>
</protein>
<comment type="caution">
    <text evidence="3">The sequence shown here is derived from an EMBL/GenBank/DDBJ whole genome shotgun (WGS) entry which is preliminary data.</text>
</comment>